<dbReference type="PANTHER" id="PTHR33091:SF73">
    <property type="entry name" value="INHIBITOR OF TRYPSIN AND HAGEMAN FACTOR-LIKE"/>
    <property type="match status" value="1"/>
</dbReference>
<organism evidence="4">
    <name type="scientific">Fagopyrum tataricum</name>
    <name type="common">Tartarian buckwheat</name>
    <name type="synonym">Polygonum tataricum</name>
    <dbReference type="NCBI Taxonomy" id="62330"/>
    <lineage>
        <taxon>Eukaryota</taxon>
        <taxon>Viridiplantae</taxon>
        <taxon>Streptophyta</taxon>
        <taxon>Embryophyta</taxon>
        <taxon>Tracheophyta</taxon>
        <taxon>Spermatophyta</taxon>
        <taxon>Magnoliopsida</taxon>
        <taxon>eudicotyledons</taxon>
        <taxon>Gunneridae</taxon>
        <taxon>Pentapetalae</taxon>
        <taxon>Caryophyllales</taxon>
        <taxon>Polygonaceae</taxon>
        <taxon>Polygonoideae</taxon>
        <taxon>Fagopyreae</taxon>
        <taxon>Fagopyrum</taxon>
    </lineage>
</organism>
<dbReference type="Gene3D" id="3.30.10.10">
    <property type="entry name" value="Trypsin Inhibitor V, subunit A"/>
    <property type="match status" value="1"/>
</dbReference>
<evidence type="ECO:0000256" key="1">
    <source>
        <dbReference type="ARBA" id="ARBA00008210"/>
    </source>
</evidence>
<accession>M4XXN8</accession>
<evidence type="ECO:0000313" key="4">
    <source>
        <dbReference type="EMBL" id="AGI36543.1"/>
    </source>
</evidence>
<reference evidence="4" key="1">
    <citation type="journal article" date="2011" name="Peptides">
        <title>An antifungal peptide from Fagopyrum tataricum seeds.</title>
        <authorList>
            <person name="Ruan J.J."/>
            <person name="Chen H."/>
            <person name="Shao J.R."/>
            <person name="Wu Q."/>
            <person name="Han X.Y."/>
        </authorList>
    </citation>
    <scope>NUCLEOTIDE SEQUENCE</scope>
</reference>
<dbReference type="InterPro" id="IPR000864">
    <property type="entry name" value="Prot_inh_pot1"/>
</dbReference>
<dbReference type="PANTHER" id="PTHR33091">
    <property type="entry name" value="PROTEIN, PUTATIVE, EXPRESSED-RELATED"/>
    <property type="match status" value="1"/>
</dbReference>
<proteinExistence type="evidence at transcript level"/>
<keyword evidence="2" id="KW-0646">Protease inhibitor</keyword>
<protein>
    <submittedName>
        <fullName evidence="4">Trypsin inhibitor</fullName>
    </submittedName>
</protein>
<dbReference type="GO" id="GO:0009611">
    <property type="term" value="P:response to wounding"/>
    <property type="evidence" value="ECO:0007669"/>
    <property type="project" value="InterPro"/>
</dbReference>
<sequence>MLIYAKVKCLITGVRTYVGKQSWPELVGTKGKTAAATIDKENAHVTAVLCPPLTTLATCRTFDFRCDRVRVLINRIGGVVTKTPTVG</sequence>
<evidence type="ECO:0000256" key="2">
    <source>
        <dbReference type="ARBA" id="ARBA00022690"/>
    </source>
</evidence>
<name>M4XXN8_FAGTA</name>
<dbReference type="EMBL" id="KC417045">
    <property type="protein sequence ID" value="AGI36543.1"/>
    <property type="molecule type" value="mRNA"/>
</dbReference>
<dbReference type="GO" id="GO:0004867">
    <property type="term" value="F:serine-type endopeptidase inhibitor activity"/>
    <property type="evidence" value="ECO:0007669"/>
    <property type="project" value="UniProtKB-KW"/>
</dbReference>
<reference evidence="4" key="2">
    <citation type="submission" date="2012-12" db="EMBL/GenBank/DDBJ databases">
        <authorList>
            <person name="Ruan J."/>
            <person name="Chen H."/>
            <person name="Wu Q."/>
            <person name="Han X."/>
            <person name="Shan Z."/>
            <person name="Li C."/>
        </authorList>
    </citation>
    <scope>NUCLEOTIDE SEQUENCE</scope>
</reference>
<dbReference type="AlphaFoldDB" id="M4XXN8"/>
<evidence type="ECO:0000256" key="3">
    <source>
        <dbReference type="ARBA" id="ARBA00022900"/>
    </source>
</evidence>
<dbReference type="InterPro" id="IPR036354">
    <property type="entry name" value="Prot_inh_pot1_sf"/>
</dbReference>
<dbReference type="PROSITE" id="PS00285">
    <property type="entry name" value="POTATO_INHIBITOR"/>
    <property type="match status" value="1"/>
</dbReference>
<dbReference type="SMR" id="M4XXN8"/>
<comment type="similarity">
    <text evidence="1">Belongs to the protease inhibitor I13 (potato type I serine protease inhibitor) family.</text>
</comment>
<keyword evidence="3" id="KW-0722">Serine protease inhibitor</keyword>
<dbReference type="SUPFAM" id="SSF54654">
    <property type="entry name" value="CI-2 family of serine protease inhibitors"/>
    <property type="match status" value="1"/>
</dbReference>
<dbReference type="Pfam" id="PF00280">
    <property type="entry name" value="potato_inhibit"/>
    <property type="match status" value="1"/>
</dbReference>